<dbReference type="PROSITE" id="PS50077">
    <property type="entry name" value="HEAT_REPEAT"/>
    <property type="match status" value="1"/>
</dbReference>
<dbReference type="OrthoDB" id="9797162at2"/>
<evidence type="ECO:0008006" key="3">
    <source>
        <dbReference type="Google" id="ProtNLM"/>
    </source>
</evidence>
<gene>
    <name evidence="1" type="ORF">EHV15_27165</name>
</gene>
<organism evidence="1 2">
    <name type="scientific">Paenibacillus oralis</name>
    <dbReference type="NCBI Taxonomy" id="2490856"/>
    <lineage>
        <taxon>Bacteria</taxon>
        <taxon>Bacillati</taxon>
        <taxon>Bacillota</taxon>
        <taxon>Bacilli</taxon>
        <taxon>Bacillales</taxon>
        <taxon>Paenibacillaceae</taxon>
        <taxon>Paenibacillus</taxon>
    </lineage>
</organism>
<dbReference type="InterPro" id="IPR016024">
    <property type="entry name" value="ARM-type_fold"/>
</dbReference>
<evidence type="ECO:0000313" key="1">
    <source>
        <dbReference type="EMBL" id="RRJ66185.1"/>
    </source>
</evidence>
<accession>A0A3P3U7A1</accession>
<reference evidence="1 2" key="1">
    <citation type="submission" date="2018-11" db="EMBL/GenBank/DDBJ databases">
        <title>Genome sequencing of Paenibacillus sp. KCOM 3021 (= ChDC PVNT-B20).</title>
        <authorList>
            <person name="Kook J.-K."/>
            <person name="Park S.-N."/>
            <person name="Lim Y.K."/>
        </authorList>
    </citation>
    <scope>NUCLEOTIDE SEQUENCE [LARGE SCALE GENOMIC DNA]</scope>
    <source>
        <strain evidence="1 2">KCOM 3021</strain>
    </source>
</reference>
<dbReference type="Proteomes" id="UP000267017">
    <property type="component" value="Unassembled WGS sequence"/>
</dbReference>
<dbReference type="Pfam" id="PF08713">
    <property type="entry name" value="DNA_alkylation"/>
    <property type="match status" value="1"/>
</dbReference>
<evidence type="ECO:0000313" key="2">
    <source>
        <dbReference type="Proteomes" id="UP000267017"/>
    </source>
</evidence>
<dbReference type="SUPFAM" id="SSF48371">
    <property type="entry name" value="ARM repeat"/>
    <property type="match status" value="1"/>
</dbReference>
<proteinExistence type="predicted"/>
<protein>
    <recommendedName>
        <fullName evidence="3">DNA alkylation repair protein</fullName>
    </recommendedName>
</protein>
<dbReference type="RefSeq" id="WP_128633975.1">
    <property type="nucleotide sequence ID" value="NZ_RRCN01000001.1"/>
</dbReference>
<sequence length="373" mass="41736">MAEALKSIYNEAFLREFGEKVHAAYAPFDTEKFVADTMDTTWDVLELKARMRRITLMLGSQLPARFEEAVAVLFAIDESCVGFPYLFFPDFVEVYGSAEEDWPLAMRALERFTPKSSAEFAVRSFLLRNPERTMEQMAAWSKHKDEHVRRLASEGCRPRLPWGQALPMFKRDPAPILPILERLKEDPSLYVRKSVANNLNDIAKDHPALVLELARRWKGAAHPYTDWIVRHGCRTLIRKGGPEVLELFGYAAPSDAKPVVSAAELAVEPGALRIGGSCELRYELTVREGEPVKVRVEYGIDFVKAGGKTSRKLFLLVDKTVPGGADVSGTRRHSWADLTTRRHYPGAHRIALLVNGAEAAYAVLQLEAAAVNG</sequence>
<keyword evidence="2" id="KW-1185">Reference proteome</keyword>
<name>A0A3P3U7A1_9BACL</name>
<dbReference type="InterPro" id="IPR021133">
    <property type="entry name" value="HEAT_type_2"/>
</dbReference>
<dbReference type="EMBL" id="RRCN01000001">
    <property type="protein sequence ID" value="RRJ66185.1"/>
    <property type="molecule type" value="Genomic_DNA"/>
</dbReference>
<dbReference type="AlphaFoldDB" id="A0A3P3U7A1"/>
<dbReference type="InterPro" id="IPR014825">
    <property type="entry name" value="DNA_alkylation"/>
</dbReference>
<dbReference type="Gene3D" id="1.25.40.290">
    <property type="entry name" value="ARM repeat domains"/>
    <property type="match status" value="1"/>
</dbReference>
<comment type="caution">
    <text evidence="1">The sequence shown here is derived from an EMBL/GenBank/DDBJ whole genome shotgun (WGS) entry which is preliminary data.</text>
</comment>